<dbReference type="GO" id="GO:0031902">
    <property type="term" value="C:late endosome membrane"/>
    <property type="evidence" value="ECO:0007669"/>
    <property type="project" value="UniProtKB-SubCell"/>
</dbReference>
<keyword evidence="12" id="KW-1185">Reference proteome</keyword>
<keyword evidence="6" id="KW-0862">Zinc</keyword>
<evidence type="ECO:0000259" key="10">
    <source>
        <dbReference type="PROSITE" id="PS51837"/>
    </source>
</evidence>
<feature type="transmembrane region" description="Helical" evidence="9">
    <location>
        <begin position="138"/>
        <end position="157"/>
    </location>
</feature>
<evidence type="ECO:0000256" key="8">
    <source>
        <dbReference type="SAM" id="MobiDB-lite"/>
    </source>
</evidence>
<dbReference type="PROSITE" id="PS51837">
    <property type="entry name" value="LITAF"/>
    <property type="match status" value="1"/>
</dbReference>
<dbReference type="EMBL" id="JARGEI010000010">
    <property type="protein sequence ID" value="KAJ8724900.1"/>
    <property type="molecule type" value="Genomic_DNA"/>
</dbReference>
<evidence type="ECO:0000256" key="2">
    <source>
        <dbReference type="ARBA" id="ARBA00004481"/>
    </source>
</evidence>
<organism evidence="11 12">
    <name type="scientific">Mythimna separata</name>
    <name type="common">Oriental armyworm</name>
    <name type="synonym">Pseudaletia separata</name>
    <dbReference type="NCBI Taxonomy" id="271217"/>
    <lineage>
        <taxon>Eukaryota</taxon>
        <taxon>Metazoa</taxon>
        <taxon>Ecdysozoa</taxon>
        <taxon>Arthropoda</taxon>
        <taxon>Hexapoda</taxon>
        <taxon>Insecta</taxon>
        <taxon>Pterygota</taxon>
        <taxon>Neoptera</taxon>
        <taxon>Endopterygota</taxon>
        <taxon>Lepidoptera</taxon>
        <taxon>Glossata</taxon>
        <taxon>Ditrysia</taxon>
        <taxon>Noctuoidea</taxon>
        <taxon>Noctuidae</taxon>
        <taxon>Noctuinae</taxon>
        <taxon>Hadenini</taxon>
        <taxon>Mythimna</taxon>
    </lineage>
</organism>
<evidence type="ECO:0000256" key="3">
    <source>
        <dbReference type="ARBA" id="ARBA00004630"/>
    </source>
</evidence>
<proteinExistence type="inferred from homology"/>
<name>A0AAD8DUT6_MYTSE</name>
<evidence type="ECO:0000256" key="7">
    <source>
        <dbReference type="ARBA" id="ARBA00023136"/>
    </source>
</evidence>
<dbReference type="Proteomes" id="UP001231518">
    <property type="component" value="Chromosome 7"/>
</dbReference>
<evidence type="ECO:0000256" key="9">
    <source>
        <dbReference type="SAM" id="Phobius"/>
    </source>
</evidence>
<keyword evidence="5" id="KW-0479">Metal-binding</keyword>
<keyword evidence="9" id="KW-0812">Transmembrane</keyword>
<feature type="region of interest" description="Disordered" evidence="8">
    <location>
        <begin position="1"/>
        <end position="61"/>
    </location>
</feature>
<sequence length="179" mass="19254">MDTTQSAEIRPLLDIGLPQASPSDSRDPRQVVSPPCGKPSNAASSAKDQPPPPPYTASNPHQAVQNVDLQGPILVPVAQPGTGVPQTGAYIVQPTPYALAMVIGNQMGPEPMSITCPSCKEVIVTRIEARANTKTHTCAFVLCFMCCWPCVILPYFVNKCRNLDHYCPHCSSYIGSYVN</sequence>
<dbReference type="AlphaFoldDB" id="A0AAD8DUT6"/>
<keyword evidence="9" id="KW-1133">Transmembrane helix</keyword>
<accession>A0AAD8DUT6</accession>
<evidence type="ECO:0000256" key="6">
    <source>
        <dbReference type="ARBA" id="ARBA00022833"/>
    </source>
</evidence>
<dbReference type="GO" id="GO:0008270">
    <property type="term" value="F:zinc ion binding"/>
    <property type="evidence" value="ECO:0007669"/>
    <property type="project" value="TreeGrafter"/>
</dbReference>
<dbReference type="GO" id="GO:0005765">
    <property type="term" value="C:lysosomal membrane"/>
    <property type="evidence" value="ECO:0007669"/>
    <property type="project" value="UniProtKB-SubCell"/>
</dbReference>
<reference evidence="11" key="1">
    <citation type="submission" date="2023-03" db="EMBL/GenBank/DDBJ databases">
        <title>Chromosome-level genomes of two armyworms, Mythimna separata and Mythimna loreyi, provide insights into the biosynthesis and reception of sex pheromones.</title>
        <authorList>
            <person name="Zhao H."/>
        </authorList>
    </citation>
    <scope>NUCLEOTIDE SEQUENCE</scope>
    <source>
        <strain evidence="11">BeijingLab</strain>
        <tissue evidence="11">Pupa</tissue>
    </source>
</reference>
<evidence type="ECO:0000256" key="5">
    <source>
        <dbReference type="ARBA" id="ARBA00022723"/>
    </source>
</evidence>
<gene>
    <name evidence="11" type="ORF">PYW07_015858</name>
</gene>
<protein>
    <recommendedName>
        <fullName evidence="10">LITAF domain-containing protein</fullName>
    </recommendedName>
</protein>
<dbReference type="PANTHER" id="PTHR23292:SF14">
    <property type="entry name" value="FI16615P1-RELATED"/>
    <property type="match status" value="1"/>
</dbReference>
<feature type="domain" description="LITAF" evidence="10">
    <location>
        <begin position="93"/>
        <end position="179"/>
    </location>
</feature>
<keyword evidence="7 9" id="KW-0472">Membrane</keyword>
<dbReference type="SMART" id="SM00714">
    <property type="entry name" value="LITAF"/>
    <property type="match status" value="1"/>
</dbReference>
<dbReference type="InterPro" id="IPR037519">
    <property type="entry name" value="LITAF_fam"/>
</dbReference>
<comment type="similarity">
    <text evidence="4">Belongs to the CDIP1/LITAF family.</text>
</comment>
<dbReference type="PANTHER" id="PTHR23292">
    <property type="entry name" value="LIPOPOLYSACCHARIDE-INDUCED TUMOR NECROSIS FACTOR-ALPHA FACTOR"/>
    <property type="match status" value="1"/>
</dbReference>
<evidence type="ECO:0000256" key="1">
    <source>
        <dbReference type="ARBA" id="ARBA00004414"/>
    </source>
</evidence>
<evidence type="ECO:0000313" key="12">
    <source>
        <dbReference type="Proteomes" id="UP001231518"/>
    </source>
</evidence>
<comment type="subcellular location">
    <subcellularLocation>
        <location evidence="2">Endosome membrane</location>
        <topology evidence="2">Peripheral membrane protein</topology>
    </subcellularLocation>
    <subcellularLocation>
        <location evidence="1">Late endosome membrane</location>
    </subcellularLocation>
    <subcellularLocation>
        <location evidence="3">Lysosome membrane</location>
        <topology evidence="3">Peripheral membrane protein</topology>
        <orientation evidence="3">Cytoplasmic side</orientation>
    </subcellularLocation>
</comment>
<dbReference type="InterPro" id="IPR006629">
    <property type="entry name" value="LITAF"/>
</dbReference>
<comment type="caution">
    <text evidence="11">The sequence shown here is derived from an EMBL/GenBank/DDBJ whole genome shotgun (WGS) entry which is preliminary data.</text>
</comment>
<evidence type="ECO:0000256" key="4">
    <source>
        <dbReference type="ARBA" id="ARBA00005975"/>
    </source>
</evidence>
<dbReference type="Pfam" id="PF10601">
    <property type="entry name" value="zf-LITAF-like"/>
    <property type="match status" value="1"/>
</dbReference>
<evidence type="ECO:0000313" key="11">
    <source>
        <dbReference type="EMBL" id="KAJ8724900.1"/>
    </source>
</evidence>